<accession>A0A0S4IZR3</accession>
<keyword evidence="2" id="KW-0378">Hydrolase</keyword>
<evidence type="ECO:0000313" key="5">
    <source>
        <dbReference type="EMBL" id="CUG10388.1"/>
    </source>
</evidence>
<dbReference type="AlphaFoldDB" id="A0A0S4IZR3"/>
<evidence type="ECO:0000259" key="4">
    <source>
        <dbReference type="PROSITE" id="PS51845"/>
    </source>
</evidence>
<organism evidence="5 6">
    <name type="scientific">Bodo saltans</name>
    <name type="common">Flagellated protozoan</name>
    <dbReference type="NCBI Taxonomy" id="75058"/>
    <lineage>
        <taxon>Eukaryota</taxon>
        <taxon>Discoba</taxon>
        <taxon>Euglenozoa</taxon>
        <taxon>Kinetoplastea</taxon>
        <taxon>Metakinetoplastina</taxon>
        <taxon>Eubodonida</taxon>
        <taxon>Bodonidae</taxon>
        <taxon>Bodo</taxon>
    </lineage>
</organism>
<dbReference type="PROSITE" id="PS51845">
    <property type="entry name" value="PDEASE_I_2"/>
    <property type="match status" value="1"/>
</dbReference>
<sequence length="667" mass="73477">MPPTTPSSTIVPPSSPLGARSQTSSLPGTGMFAYAHMFSRIYSRFADGRFLANVTFEENSNELRLEIFDGANSGRYVGLFDEVSAENMKNACRTGLSWVSFFELISKAFGEGTLDFNVSTCQLKITLRHERQSDIIPHPSFTSSLVVLLNQEIDVAAHDVALRHLCDHLLSHAALRGGDSAKEAARMDDIGQESDATVWYAEQIQTEVAVLEEQCHRAESQIAECATLVQSLKGQGVQHADVAQMLENPEIIDKATCRITDPLRPLGIECKVYDEVLLRLLKSSFCRKYRIEASNHHLCDKHAPFSPNEIATEEGIQSLLGTSQRRAVWEALTNAPKSWQFCPFTLQSLCEALVPTAKAEHKAGGLFYLAYFLLFHTASISQLNVSEAALIRFLSAIEASYHPKLAPFHTSIHAIDILQAVGFILSSMDSKRCKLPPIDILSLLVASVLACVNHDGKDSNYHMRTNSMLSATFAEKAVVPSMHAAYGFAIMKLPQYNLLEYVEPGRRNLLRSLVGDIIRTTDSAQSDALLTAFRIRMQYDAPLTDEDSRELVRSLVYLTGKEAFCARNKDTFRQMVALGREELVALGVAEQKAGLSPLSAFRGPVLQNPVEFAKYILFRLNFCAMPVFTAVSELAPSVAHVLAVGVVSNSALYHNAEERTALGEAIG</sequence>
<dbReference type="GO" id="GO:0007165">
    <property type="term" value="P:signal transduction"/>
    <property type="evidence" value="ECO:0007669"/>
    <property type="project" value="InterPro"/>
</dbReference>
<dbReference type="Proteomes" id="UP000051952">
    <property type="component" value="Unassembled WGS sequence"/>
</dbReference>
<dbReference type="VEuPathDB" id="TriTrypDB:BSAL_74490"/>
<dbReference type="GO" id="GO:0046872">
    <property type="term" value="F:metal ion binding"/>
    <property type="evidence" value="ECO:0007669"/>
    <property type="project" value="UniProtKB-KW"/>
</dbReference>
<dbReference type="OrthoDB" id="189220at2759"/>
<keyword evidence="1" id="KW-0479">Metal-binding</keyword>
<dbReference type="Pfam" id="PF00233">
    <property type="entry name" value="PDEase_I"/>
    <property type="match status" value="1"/>
</dbReference>
<evidence type="ECO:0000256" key="2">
    <source>
        <dbReference type="ARBA" id="ARBA00022801"/>
    </source>
</evidence>
<reference evidence="6" key="1">
    <citation type="submission" date="2015-09" db="EMBL/GenBank/DDBJ databases">
        <authorList>
            <consortium name="Pathogen Informatics"/>
        </authorList>
    </citation>
    <scope>NUCLEOTIDE SEQUENCE [LARGE SCALE GENOMIC DNA]</scope>
    <source>
        <strain evidence="6">Lake Konstanz</strain>
    </source>
</reference>
<evidence type="ECO:0000256" key="1">
    <source>
        <dbReference type="ARBA" id="ARBA00022723"/>
    </source>
</evidence>
<dbReference type="GO" id="GO:0004114">
    <property type="term" value="F:3',5'-cyclic-nucleotide phosphodiesterase activity"/>
    <property type="evidence" value="ECO:0007669"/>
    <property type="project" value="InterPro"/>
</dbReference>
<feature type="compositionally biased region" description="Low complexity" evidence="3">
    <location>
        <begin position="1"/>
        <end position="12"/>
    </location>
</feature>
<evidence type="ECO:0000313" key="6">
    <source>
        <dbReference type="Proteomes" id="UP000051952"/>
    </source>
</evidence>
<evidence type="ECO:0000256" key="3">
    <source>
        <dbReference type="SAM" id="MobiDB-lite"/>
    </source>
</evidence>
<dbReference type="Gene3D" id="1.10.1300.10">
    <property type="entry name" value="3'5'-cyclic nucleotide phosphodiesterase, catalytic domain"/>
    <property type="match status" value="1"/>
</dbReference>
<dbReference type="EMBL" id="CYKH01000651">
    <property type="protein sequence ID" value="CUG10388.1"/>
    <property type="molecule type" value="Genomic_DNA"/>
</dbReference>
<dbReference type="InterPro" id="IPR036971">
    <property type="entry name" value="PDEase_catalytic_dom_sf"/>
</dbReference>
<keyword evidence="6" id="KW-1185">Reference proteome</keyword>
<proteinExistence type="predicted"/>
<protein>
    <submittedName>
        <fullName evidence="5">cAMP phosphodiesterase A, putative</fullName>
    </submittedName>
</protein>
<gene>
    <name evidence="5" type="ORF">BSAL_74490</name>
</gene>
<name>A0A0S4IZR3_BODSA</name>
<dbReference type="InterPro" id="IPR002073">
    <property type="entry name" value="PDEase_catalytic_dom"/>
</dbReference>
<feature type="region of interest" description="Disordered" evidence="3">
    <location>
        <begin position="1"/>
        <end position="22"/>
    </location>
</feature>
<feature type="domain" description="PDEase" evidence="4">
    <location>
        <begin position="308"/>
        <end position="667"/>
    </location>
</feature>
<dbReference type="PANTHER" id="PTHR11347">
    <property type="entry name" value="CYCLIC NUCLEOTIDE PHOSPHODIESTERASE"/>
    <property type="match status" value="1"/>
</dbReference>
<dbReference type="SUPFAM" id="SSF109604">
    <property type="entry name" value="HD-domain/PDEase-like"/>
    <property type="match status" value="1"/>
</dbReference>